<dbReference type="Proteomes" id="UP000007015">
    <property type="component" value="Chromosome 5"/>
</dbReference>
<dbReference type="STRING" id="39946.A2Y6W6"/>
<keyword evidence="2" id="KW-1185">Reference proteome</keyword>
<dbReference type="PANTHER" id="PTHR34970">
    <property type="entry name" value="ABC TRANSPORTER A FAMILY PROTEIN"/>
    <property type="match status" value="1"/>
</dbReference>
<evidence type="ECO:0000313" key="1">
    <source>
        <dbReference type="EMBL" id="EAY98826.1"/>
    </source>
</evidence>
<evidence type="ECO:0000313" key="2">
    <source>
        <dbReference type="Proteomes" id="UP000007015"/>
    </source>
</evidence>
<sequence length="103" mass="11211">MGFMLRVRLASFFAGAAAAGAAGGFFLYKDYKLAHDSMALQFQSLAWLTVPVPLHVESELAKLKVKGLQDHVDARYKALDKRLATLEDQKTSETAPDVGVPSD</sequence>
<dbReference type="Gramene" id="BGIOSGA017665-TA">
    <property type="protein sequence ID" value="BGIOSGA017665-PA"/>
    <property type="gene ID" value="BGIOSGA017665"/>
</dbReference>
<gene>
    <name evidence="1" type="ORF">OsI_20771</name>
</gene>
<accession>A2Y6W6</accession>
<dbReference type="PANTHER" id="PTHR34970:SF3">
    <property type="entry name" value="OS05G0535700 PROTEIN"/>
    <property type="match status" value="1"/>
</dbReference>
<reference evidence="1 2" key="1">
    <citation type="journal article" date="2005" name="PLoS Biol.">
        <title>The genomes of Oryza sativa: a history of duplications.</title>
        <authorList>
            <person name="Yu J."/>
            <person name="Wang J."/>
            <person name="Lin W."/>
            <person name="Li S."/>
            <person name="Li H."/>
            <person name="Zhou J."/>
            <person name="Ni P."/>
            <person name="Dong W."/>
            <person name="Hu S."/>
            <person name="Zeng C."/>
            <person name="Zhang J."/>
            <person name="Zhang Y."/>
            <person name="Li R."/>
            <person name="Xu Z."/>
            <person name="Li S."/>
            <person name="Li X."/>
            <person name="Zheng H."/>
            <person name="Cong L."/>
            <person name="Lin L."/>
            <person name="Yin J."/>
            <person name="Geng J."/>
            <person name="Li G."/>
            <person name="Shi J."/>
            <person name="Liu J."/>
            <person name="Lv H."/>
            <person name="Li J."/>
            <person name="Wang J."/>
            <person name="Deng Y."/>
            <person name="Ran L."/>
            <person name="Shi X."/>
            <person name="Wang X."/>
            <person name="Wu Q."/>
            <person name="Li C."/>
            <person name="Ren X."/>
            <person name="Wang J."/>
            <person name="Wang X."/>
            <person name="Li D."/>
            <person name="Liu D."/>
            <person name="Zhang X."/>
            <person name="Ji Z."/>
            <person name="Zhao W."/>
            <person name="Sun Y."/>
            <person name="Zhang Z."/>
            <person name="Bao J."/>
            <person name="Han Y."/>
            <person name="Dong L."/>
            <person name="Ji J."/>
            <person name="Chen P."/>
            <person name="Wu S."/>
            <person name="Liu J."/>
            <person name="Xiao Y."/>
            <person name="Bu D."/>
            <person name="Tan J."/>
            <person name="Yang L."/>
            <person name="Ye C."/>
            <person name="Zhang J."/>
            <person name="Xu J."/>
            <person name="Zhou Y."/>
            <person name="Yu Y."/>
            <person name="Zhang B."/>
            <person name="Zhuang S."/>
            <person name="Wei H."/>
            <person name="Liu B."/>
            <person name="Lei M."/>
            <person name="Yu H."/>
            <person name="Li Y."/>
            <person name="Xu H."/>
            <person name="Wei S."/>
            <person name="He X."/>
            <person name="Fang L."/>
            <person name="Zhang Z."/>
            <person name="Zhang Y."/>
            <person name="Huang X."/>
            <person name="Su Z."/>
            <person name="Tong W."/>
            <person name="Li J."/>
            <person name="Tong Z."/>
            <person name="Li S."/>
            <person name="Ye J."/>
            <person name="Wang L."/>
            <person name="Fang L."/>
            <person name="Lei T."/>
            <person name="Chen C."/>
            <person name="Chen H."/>
            <person name="Xu Z."/>
            <person name="Li H."/>
            <person name="Huang H."/>
            <person name="Zhang F."/>
            <person name="Xu H."/>
            <person name="Li N."/>
            <person name="Zhao C."/>
            <person name="Li S."/>
            <person name="Dong L."/>
            <person name="Huang Y."/>
            <person name="Li L."/>
            <person name="Xi Y."/>
            <person name="Qi Q."/>
            <person name="Li W."/>
            <person name="Zhang B."/>
            <person name="Hu W."/>
            <person name="Zhang Y."/>
            <person name="Tian X."/>
            <person name="Jiao Y."/>
            <person name="Liang X."/>
            <person name="Jin J."/>
            <person name="Gao L."/>
            <person name="Zheng W."/>
            <person name="Hao B."/>
            <person name="Liu S."/>
            <person name="Wang W."/>
            <person name="Yuan L."/>
            <person name="Cao M."/>
            <person name="McDermott J."/>
            <person name="Samudrala R."/>
            <person name="Wang J."/>
            <person name="Wong G.K."/>
            <person name="Yang H."/>
        </authorList>
    </citation>
    <scope>NUCLEOTIDE SEQUENCE [LARGE SCALE GENOMIC DNA]</scope>
    <source>
        <strain evidence="2">cv. 93-11</strain>
    </source>
</reference>
<dbReference type="HOGENOM" id="CLU_175048_0_0_1"/>
<dbReference type="EMBL" id="CM000130">
    <property type="protein sequence ID" value="EAY98826.1"/>
    <property type="molecule type" value="Genomic_DNA"/>
</dbReference>
<organism evidence="1 2">
    <name type="scientific">Oryza sativa subsp. indica</name>
    <name type="common">Rice</name>
    <dbReference type="NCBI Taxonomy" id="39946"/>
    <lineage>
        <taxon>Eukaryota</taxon>
        <taxon>Viridiplantae</taxon>
        <taxon>Streptophyta</taxon>
        <taxon>Embryophyta</taxon>
        <taxon>Tracheophyta</taxon>
        <taxon>Spermatophyta</taxon>
        <taxon>Magnoliopsida</taxon>
        <taxon>Liliopsida</taxon>
        <taxon>Poales</taxon>
        <taxon>Poaceae</taxon>
        <taxon>BOP clade</taxon>
        <taxon>Oryzoideae</taxon>
        <taxon>Oryzeae</taxon>
        <taxon>Oryzinae</taxon>
        <taxon>Oryza</taxon>
        <taxon>Oryza sativa</taxon>
    </lineage>
</organism>
<name>A2Y6W6_ORYSI</name>
<proteinExistence type="predicted"/>
<protein>
    <submittedName>
        <fullName evidence="1">Uncharacterized protein</fullName>
    </submittedName>
</protein>
<dbReference type="AlphaFoldDB" id="A2Y6W6"/>